<feature type="compositionally biased region" description="Low complexity" evidence="9">
    <location>
        <begin position="662"/>
        <end position="672"/>
    </location>
</feature>
<feature type="compositionally biased region" description="Low complexity" evidence="9">
    <location>
        <begin position="571"/>
        <end position="583"/>
    </location>
</feature>
<feature type="region of interest" description="Disordered" evidence="9">
    <location>
        <begin position="453"/>
        <end position="479"/>
    </location>
</feature>
<accession>A0A8J5XMT7</accession>
<reference evidence="10" key="1">
    <citation type="submission" date="2021-05" db="EMBL/GenBank/DDBJ databases">
        <title>The genome of the haptophyte Pavlova lutheri (Diacronema luteri, Pavlovales) - a model for lipid biosynthesis in eukaryotic algae.</title>
        <authorList>
            <person name="Hulatt C.J."/>
            <person name="Posewitz M.C."/>
        </authorList>
    </citation>
    <scope>NUCLEOTIDE SEQUENCE</scope>
    <source>
        <strain evidence="10">NIVA-4/92</strain>
    </source>
</reference>
<evidence type="ECO:0000256" key="3">
    <source>
        <dbReference type="ARBA" id="ARBA00022692"/>
    </source>
</evidence>
<dbReference type="AlphaFoldDB" id="A0A8J5XMT7"/>
<evidence type="ECO:0000313" key="10">
    <source>
        <dbReference type="EMBL" id="KAG8461980.1"/>
    </source>
</evidence>
<dbReference type="EMBL" id="JAGTXO010000023">
    <property type="protein sequence ID" value="KAG8461980.1"/>
    <property type="molecule type" value="Genomic_DNA"/>
</dbReference>
<keyword evidence="4" id="KW-0460">Magnesium</keyword>
<feature type="region of interest" description="Disordered" evidence="9">
    <location>
        <begin position="571"/>
        <end position="672"/>
    </location>
</feature>
<sequence length="672" mass="69557">MRARVVTGGVCAVRRFSSNGHFRAGKPPGGRWYDVWRIGADGARQRAPISHQQLLARASLFPRDLLSFDMTSKTLAESAAHGARPPRILVRESAIMVTADHLRCVIRRDELFLFDAERPMVADFARRLALKLATSAAVEDAARAGIAHWSNAPPVVAGAPATAADGGGGVADGAGALPSALSGLYAPHSPYHDVPPFEMRALDLLLEEVTASYARRAALLSPMVDSLLERMVVEAAPYSAAGLGLSDVSILIPLRDSLNTFELDASKLVSVLVDLLDSDEDMLDMLLTEKATLRGQRPPAAHHEAVELLLEEYVRQMASVLTEAQALKKRVASASELAQLHLDISRNRMVATNVHLSMVSTALAVVMTASGVFGMNLHSGLETDASAFQIVTASSSALGGCMLAACWSYLHGFRGGHTQQQLSLQLQAASAIRTVFRKLDSLQYVLAHKLRPPAAPSAAWPPAADDGGRGGAGGAGGAEPAVATAAVTGAPLSLEALKREVEQAAGAPLTAQELSLIVRLIERNEAGREAPGGAGGADGGTALSRSQIAALWRRVALPRDLWALADGEASPAATTPAAAPARGADGGGGGAARLSEGAAAARTSGPGVRDGDGNGDDESAAERGEGGGEQDSHVLASILDRKRPPQPSAARGAGQPSTAAESRPSGSGSPPS</sequence>
<evidence type="ECO:0000256" key="1">
    <source>
        <dbReference type="ARBA" id="ARBA00004141"/>
    </source>
</evidence>
<evidence type="ECO:0000256" key="5">
    <source>
        <dbReference type="ARBA" id="ARBA00022946"/>
    </source>
</evidence>
<evidence type="ECO:0000256" key="7">
    <source>
        <dbReference type="ARBA" id="ARBA00023065"/>
    </source>
</evidence>
<keyword evidence="8" id="KW-0472">Membrane</keyword>
<dbReference type="GO" id="GO:0016020">
    <property type="term" value="C:membrane"/>
    <property type="evidence" value="ECO:0007669"/>
    <property type="project" value="UniProtKB-SubCell"/>
</dbReference>
<dbReference type="OrthoDB" id="10251508at2759"/>
<dbReference type="GO" id="GO:0015095">
    <property type="term" value="F:magnesium ion transmembrane transporter activity"/>
    <property type="evidence" value="ECO:0007669"/>
    <property type="project" value="TreeGrafter"/>
</dbReference>
<keyword evidence="6" id="KW-1133">Transmembrane helix</keyword>
<feature type="compositionally biased region" description="Low complexity" evidence="9">
    <location>
        <begin position="456"/>
        <end position="465"/>
    </location>
</feature>
<keyword evidence="5" id="KW-0809">Transit peptide</keyword>
<comment type="subcellular location">
    <subcellularLocation>
        <location evidence="1">Membrane</location>
        <topology evidence="1">Multi-pass membrane protein</topology>
    </subcellularLocation>
</comment>
<evidence type="ECO:0000256" key="4">
    <source>
        <dbReference type="ARBA" id="ARBA00022842"/>
    </source>
</evidence>
<feature type="compositionally biased region" description="Basic and acidic residues" evidence="9">
    <location>
        <begin position="620"/>
        <end position="632"/>
    </location>
</feature>
<dbReference type="Pfam" id="PF22099">
    <property type="entry name" value="MRS2-like"/>
    <property type="match status" value="2"/>
</dbReference>
<protein>
    <recommendedName>
        <fullName evidence="12">Magnesium transporter</fullName>
    </recommendedName>
</protein>
<feature type="compositionally biased region" description="Low complexity" evidence="9">
    <location>
        <begin position="592"/>
        <end position="603"/>
    </location>
</feature>
<dbReference type="InterPro" id="IPR039204">
    <property type="entry name" value="MRS2-like"/>
</dbReference>
<evidence type="ECO:0000256" key="6">
    <source>
        <dbReference type="ARBA" id="ARBA00022989"/>
    </source>
</evidence>
<keyword evidence="11" id="KW-1185">Reference proteome</keyword>
<keyword evidence="7" id="KW-0406">Ion transport</keyword>
<dbReference type="PANTHER" id="PTHR13890:SF0">
    <property type="entry name" value="MAGNESIUM TRANSPORTER MRS2 HOMOLOG, MITOCHONDRIAL"/>
    <property type="match status" value="1"/>
</dbReference>
<dbReference type="PANTHER" id="PTHR13890">
    <property type="entry name" value="RNA SPLICING PROTEIN MRS2, MITOCHONDRIAL"/>
    <property type="match status" value="1"/>
</dbReference>
<evidence type="ECO:0000256" key="9">
    <source>
        <dbReference type="SAM" id="MobiDB-lite"/>
    </source>
</evidence>
<evidence type="ECO:0000256" key="2">
    <source>
        <dbReference type="ARBA" id="ARBA00022448"/>
    </source>
</evidence>
<evidence type="ECO:0000313" key="11">
    <source>
        <dbReference type="Proteomes" id="UP000751190"/>
    </source>
</evidence>
<keyword evidence="3" id="KW-0812">Transmembrane</keyword>
<keyword evidence="2" id="KW-0813">Transport</keyword>
<proteinExistence type="predicted"/>
<organism evidence="10 11">
    <name type="scientific">Diacronema lutheri</name>
    <name type="common">Unicellular marine alga</name>
    <name type="synonym">Monochrysis lutheri</name>
    <dbReference type="NCBI Taxonomy" id="2081491"/>
    <lineage>
        <taxon>Eukaryota</taxon>
        <taxon>Haptista</taxon>
        <taxon>Haptophyta</taxon>
        <taxon>Pavlovophyceae</taxon>
        <taxon>Pavlovales</taxon>
        <taxon>Pavlovaceae</taxon>
        <taxon>Diacronema</taxon>
    </lineage>
</organism>
<evidence type="ECO:0008006" key="12">
    <source>
        <dbReference type="Google" id="ProtNLM"/>
    </source>
</evidence>
<dbReference type="CDD" id="cd12823">
    <property type="entry name" value="Mrs2_Mfm1p-like"/>
    <property type="match status" value="1"/>
</dbReference>
<evidence type="ECO:0000256" key="8">
    <source>
        <dbReference type="ARBA" id="ARBA00023136"/>
    </source>
</evidence>
<name>A0A8J5XMT7_DIALT</name>
<comment type="caution">
    <text evidence="10">The sequence shown here is derived from an EMBL/GenBank/DDBJ whole genome shotgun (WGS) entry which is preliminary data.</text>
</comment>
<gene>
    <name evidence="10" type="ORF">KFE25_013999</name>
</gene>
<dbReference type="Proteomes" id="UP000751190">
    <property type="component" value="Unassembled WGS sequence"/>
</dbReference>
<dbReference type="Gene3D" id="2.40.128.330">
    <property type="match status" value="1"/>
</dbReference>
<dbReference type="Gene3D" id="1.20.58.340">
    <property type="entry name" value="Magnesium transport protein CorA, transmembrane region"/>
    <property type="match status" value="1"/>
</dbReference>